<evidence type="ECO:0000313" key="5">
    <source>
        <dbReference type="Proteomes" id="UP000094389"/>
    </source>
</evidence>
<reference evidence="4" key="2">
    <citation type="journal article" date="2015" name="J. Biotechnol.">
        <title>The structure of the Cyberlindnera jadinii genome and its relation to Candida utilis analyzed by the occurrence of single nucleotide polymorphisms.</title>
        <authorList>
            <person name="Rupp O."/>
            <person name="Brinkrolf K."/>
            <person name="Buerth C."/>
            <person name="Kunigo M."/>
            <person name="Schneider J."/>
            <person name="Jaenicke S."/>
            <person name="Goesmann A."/>
            <person name="Puehler A."/>
            <person name="Jaeger K.-E."/>
            <person name="Ernst J.F."/>
        </authorList>
    </citation>
    <scope>NUCLEOTIDE SEQUENCE [LARGE SCALE GENOMIC DNA]</scope>
    <source>
        <strain evidence="4">ATCC 18201 / CBS 1600 / BCRC 20928 / JCM 3617 / NBRC 0987 / NRRL Y-1542</strain>
    </source>
</reference>
<dbReference type="EMBL" id="CDQK01000003">
    <property type="protein sequence ID" value="CEP22533.1"/>
    <property type="molecule type" value="Genomic_DNA"/>
</dbReference>
<keyword evidence="5" id="KW-1185">Reference proteome</keyword>
<gene>
    <name evidence="2" type="primary">HEX3</name>
    <name evidence="2" type="ORF">BN1211_2907</name>
    <name evidence="3" type="ORF">CYBJADRAFT_188514</name>
</gene>
<dbReference type="AlphaFoldDB" id="A0A0H5C3P8"/>
<dbReference type="STRING" id="983966.A0A0H5C3P8"/>
<name>A0A0H5C3P8_CYBJN</name>
<accession>A0A1E4S7A7</accession>
<reference evidence="3 5" key="3">
    <citation type="journal article" date="2016" name="Proc. Natl. Acad. Sci. U.S.A.">
        <title>Comparative genomics of biotechnologically important yeasts.</title>
        <authorList>
            <person name="Riley R."/>
            <person name="Haridas S."/>
            <person name="Wolfe K.H."/>
            <person name="Lopes M.R."/>
            <person name="Hittinger C.T."/>
            <person name="Goeker M."/>
            <person name="Salamov A.A."/>
            <person name="Wisecaver J.H."/>
            <person name="Long T.M."/>
            <person name="Calvey C.H."/>
            <person name="Aerts A.L."/>
            <person name="Barry K.W."/>
            <person name="Choi C."/>
            <person name="Clum A."/>
            <person name="Coughlan A.Y."/>
            <person name="Deshpande S."/>
            <person name="Douglass A.P."/>
            <person name="Hanson S.J."/>
            <person name="Klenk H.-P."/>
            <person name="LaButti K.M."/>
            <person name="Lapidus A."/>
            <person name="Lindquist E.A."/>
            <person name="Lipzen A.M."/>
            <person name="Meier-Kolthoff J.P."/>
            <person name="Ohm R.A."/>
            <person name="Otillar R.P."/>
            <person name="Pangilinan J.L."/>
            <person name="Peng Y."/>
            <person name="Rokas A."/>
            <person name="Rosa C.A."/>
            <person name="Scheuner C."/>
            <person name="Sibirny A.A."/>
            <person name="Slot J.C."/>
            <person name="Stielow J.B."/>
            <person name="Sun H."/>
            <person name="Kurtzman C.P."/>
            <person name="Blackwell M."/>
            <person name="Grigoriev I.V."/>
            <person name="Jeffries T.W."/>
        </authorList>
    </citation>
    <scope>NUCLEOTIDE SEQUENCE [LARGE SCALE GENOMIC DNA]</scope>
    <source>
        <strain evidence="5">ATCC 18201 / CBS 1600 / BCRC 20928 / JCM 3617 / NBRC 0987 / NRRL Y-1542</strain>
        <strain evidence="3">NRRL Y-1542</strain>
    </source>
</reference>
<evidence type="ECO:0000313" key="3">
    <source>
        <dbReference type="EMBL" id="ODV75389.1"/>
    </source>
</evidence>
<evidence type="ECO:0000313" key="2">
    <source>
        <dbReference type="EMBL" id="CEP22533.1"/>
    </source>
</evidence>
<evidence type="ECO:0000256" key="1">
    <source>
        <dbReference type="SAM" id="MobiDB-lite"/>
    </source>
</evidence>
<dbReference type="OrthoDB" id="4090114at2759"/>
<reference evidence="2" key="1">
    <citation type="submission" date="2014-12" db="EMBL/GenBank/DDBJ databases">
        <authorList>
            <person name="Jaenicke S."/>
        </authorList>
    </citation>
    <scope>NUCLEOTIDE SEQUENCE [LARGE SCALE GENOMIC DNA]</scope>
    <source>
        <strain evidence="2">CBS1600</strain>
    </source>
</reference>
<dbReference type="EMBL" id="KV453926">
    <property type="protein sequence ID" value="ODV75389.1"/>
    <property type="molecule type" value="Genomic_DNA"/>
</dbReference>
<accession>A0A0H5C3P8</accession>
<dbReference type="GO" id="GO:0033768">
    <property type="term" value="C:SUMO-targeted ubiquitin ligase complex"/>
    <property type="evidence" value="ECO:0007669"/>
    <property type="project" value="TreeGrafter"/>
</dbReference>
<proteinExistence type="predicted"/>
<evidence type="ECO:0000313" key="4">
    <source>
        <dbReference type="Proteomes" id="UP000038830"/>
    </source>
</evidence>
<dbReference type="PANTHER" id="PTHR28042:SF1">
    <property type="entry name" value="E3 UBIQUITIN-PROTEIN LIGASE COMPLEX SLX5-SLX8 SUBUNIT SLX5"/>
    <property type="match status" value="1"/>
</dbReference>
<organism evidence="2 4">
    <name type="scientific">Cyberlindnera jadinii (strain ATCC 18201 / CBS 1600 / BCRC 20928 / JCM 3617 / NBRC 0987 / NRRL Y-1542)</name>
    <name type="common">Torula yeast</name>
    <name type="synonym">Candida utilis</name>
    <dbReference type="NCBI Taxonomy" id="983966"/>
    <lineage>
        <taxon>Eukaryota</taxon>
        <taxon>Fungi</taxon>
        <taxon>Dikarya</taxon>
        <taxon>Ascomycota</taxon>
        <taxon>Saccharomycotina</taxon>
        <taxon>Saccharomycetes</taxon>
        <taxon>Phaffomycetales</taxon>
        <taxon>Phaffomycetaceae</taxon>
        <taxon>Cyberlindnera</taxon>
    </lineage>
</organism>
<dbReference type="Proteomes" id="UP000094389">
    <property type="component" value="Unassembled WGS sequence"/>
</dbReference>
<sequence>MPDVIDLSEIGSDGDESLNQDDVVITDVREVPPERRAAGGGLRSAGVTIYLPDGPHVVPSVVRPPERVSFEGGVGAPSPANNINRTPTPGAPGGRHGPVMGRAEEPRWRIYLRTGRRASTRANRSMNRRGRGSGDPESSSAPDRWYHIVPDSVDRHGRDGEYNIPFDIVGSHRHERRFWQDTMGYAFDEDGEQGDVDGEYHIRPRRGYNTPGIWNLPFGPNRNDDVPQELMDMIHQREEAHFDRVRQANLNSTQSYQQAIEDRIKSIREPYTTRIEPEEEYVCCLCAVTLGEGLPSEFIGNKEKRPLVALQEVDDVRAPFKAMNLVTDADRDLSKRIFIAKCGHTYCGRCVNSISRVRATLKTMKRKFKRTDNDIDNPFICAPGKCVAPDCSKAITGKTAFIEMFL</sequence>
<dbReference type="GO" id="GO:0004842">
    <property type="term" value="F:ubiquitin-protein transferase activity"/>
    <property type="evidence" value="ECO:0007669"/>
    <property type="project" value="TreeGrafter"/>
</dbReference>
<feature type="region of interest" description="Disordered" evidence="1">
    <location>
        <begin position="114"/>
        <end position="144"/>
    </location>
</feature>
<dbReference type="PANTHER" id="PTHR28042">
    <property type="entry name" value="E3 UBIQUITIN-PROTEIN LIGASE COMPLEX SLX5-SLX8 SUBUNIT SLX5"/>
    <property type="match status" value="1"/>
</dbReference>
<dbReference type="Proteomes" id="UP000038830">
    <property type="component" value="Unassembled WGS sequence"/>
</dbReference>
<feature type="region of interest" description="Disordered" evidence="1">
    <location>
        <begin position="72"/>
        <end position="101"/>
    </location>
</feature>
<protein>
    <submittedName>
        <fullName evidence="2">HEX3 protein</fullName>
    </submittedName>
</protein>
<dbReference type="InterPro" id="IPR038886">
    <property type="entry name" value="E3_SLX5/Rfp1"/>
</dbReference>